<name>A0A0F9T8F0_9ZZZZ</name>
<dbReference type="EMBL" id="LAZR01000310">
    <property type="protein sequence ID" value="KKN75449.1"/>
    <property type="molecule type" value="Genomic_DNA"/>
</dbReference>
<proteinExistence type="predicted"/>
<gene>
    <name evidence="1" type="ORF">LCGC14_0380700</name>
</gene>
<organism evidence="1">
    <name type="scientific">marine sediment metagenome</name>
    <dbReference type="NCBI Taxonomy" id="412755"/>
    <lineage>
        <taxon>unclassified sequences</taxon>
        <taxon>metagenomes</taxon>
        <taxon>ecological metagenomes</taxon>
    </lineage>
</organism>
<reference evidence="1" key="1">
    <citation type="journal article" date="2015" name="Nature">
        <title>Complex archaea that bridge the gap between prokaryotes and eukaryotes.</title>
        <authorList>
            <person name="Spang A."/>
            <person name="Saw J.H."/>
            <person name="Jorgensen S.L."/>
            <person name="Zaremba-Niedzwiedzka K."/>
            <person name="Martijn J."/>
            <person name="Lind A.E."/>
            <person name="van Eijk R."/>
            <person name="Schleper C."/>
            <person name="Guy L."/>
            <person name="Ettema T.J."/>
        </authorList>
    </citation>
    <scope>NUCLEOTIDE SEQUENCE</scope>
</reference>
<sequence length="50" mass="5846">MKCFIIHQWDSNTRFVKAGPAFLDKAQAFAYIDKQDDPFAYSFTEIDLIK</sequence>
<dbReference type="AlphaFoldDB" id="A0A0F9T8F0"/>
<comment type="caution">
    <text evidence="1">The sequence shown here is derived from an EMBL/GenBank/DDBJ whole genome shotgun (WGS) entry which is preliminary data.</text>
</comment>
<protein>
    <submittedName>
        <fullName evidence="1">Uncharacterized protein</fullName>
    </submittedName>
</protein>
<accession>A0A0F9T8F0</accession>
<evidence type="ECO:0000313" key="1">
    <source>
        <dbReference type="EMBL" id="KKN75449.1"/>
    </source>
</evidence>